<evidence type="ECO:0000256" key="1">
    <source>
        <dbReference type="ARBA" id="ARBA00022679"/>
    </source>
</evidence>
<proteinExistence type="predicted"/>
<dbReference type="RefSeq" id="WP_069032047.1">
    <property type="nucleotide sequence ID" value="NZ_MDKC01000001.1"/>
</dbReference>
<dbReference type="PANTHER" id="PTHR42919">
    <property type="entry name" value="N-ALPHA-ACETYLTRANSFERASE"/>
    <property type="match status" value="1"/>
</dbReference>
<dbReference type="Proteomes" id="UP000094580">
    <property type="component" value="Unassembled WGS sequence"/>
</dbReference>
<protein>
    <submittedName>
        <fullName evidence="4">GNAT family N-acetyltransferase</fullName>
    </submittedName>
</protein>
<reference evidence="4 5" key="1">
    <citation type="submission" date="2016-07" db="EMBL/GenBank/DDBJ databases">
        <authorList>
            <person name="Townsley L."/>
            <person name="Shank E.A."/>
        </authorList>
    </citation>
    <scope>NUCLEOTIDE SEQUENCE [LARGE SCALE GENOMIC DNA]</scope>
    <source>
        <strain evidence="4 5">CH01</strain>
    </source>
</reference>
<evidence type="ECO:0000256" key="2">
    <source>
        <dbReference type="ARBA" id="ARBA00023315"/>
    </source>
</evidence>
<dbReference type="InterPro" id="IPR051556">
    <property type="entry name" value="N-term/lysine_N-AcTrnsfr"/>
</dbReference>
<dbReference type="Pfam" id="PF00583">
    <property type="entry name" value="Acetyltransf_1"/>
    <property type="match status" value="1"/>
</dbReference>
<dbReference type="SUPFAM" id="SSF55729">
    <property type="entry name" value="Acyl-CoA N-acyltransferases (Nat)"/>
    <property type="match status" value="1"/>
</dbReference>
<dbReference type="InterPro" id="IPR016181">
    <property type="entry name" value="Acyl_CoA_acyltransferase"/>
</dbReference>
<keyword evidence="5" id="KW-1185">Reference proteome</keyword>
<comment type="caution">
    <text evidence="4">The sequence shown here is derived from an EMBL/GenBank/DDBJ whole genome shotgun (WGS) entry which is preliminary data.</text>
</comment>
<evidence type="ECO:0000259" key="3">
    <source>
        <dbReference type="PROSITE" id="PS51186"/>
    </source>
</evidence>
<organism evidence="4 5">
    <name type="scientific">Gottfriedia luciferensis</name>
    <dbReference type="NCBI Taxonomy" id="178774"/>
    <lineage>
        <taxon>Bacteria</taxon>
        <taxon>Bacillati</taxon>
        <taxon>Bacillota</taxon>
        <taxon>Bacilli</taxon>
        <taxon>Bacillales</taxon>
        <taxon>Bacillaceae</taxon>
        <taxon>Gottfriedia</taxon>
    </lineage>
</organism>
<accession>A0ABX2ZZ90</accession>
<feature type="domain" description="N-acetyltransferase" evidence="3">
    <location>
        <begin position="166"/>
        <end position="295"/>
    </location>
</feature>
<evidence type="ECO:0000313" key="5">
    <source>
        <dbReference type="Proteomes" id="UP000094580"/>
    </source>
</evidence>
<dbReference type="Pfam" id="PF13673">
    <property type="entry name" value="Acetyltransf_10"/>
    <property type="match status" value="1"/>
</dbReference>
<dbReference type="PANTHER" id="PTHR42919:SF8">
    <property type="entry name" value="N-ALPHA-ACETYLTRANSFERASE 50"/>
    <property type="match status" value="1"/>
</dbReference>
<keyword evidence="1" id="KW-0808">Transferase</keyword>
<gene>
    <name evidence="4" type="ORF">BED47_01465</name>
</gene>
<dbReference type="InterPro" id="IPR000182">
    <property type="entry name" value="GNAT_dom"/>
</dbReference>
<dbReference type="PROSITE" id="PS51186">
    <property type="entry name" value="GNAT"/>
    <property type="match status" value="2"/>
</dbReference>
<sequence length="295" mass="34193">METNLKKNIDLEKINYVRCSEVDVELAYQAFSIGFSDYIVKFNHTKEQFVNLFFGPEGNKPEHSFVAIYENEAVGVILGGIKMYETIKTMRCGTLAISPDYRGLGVSQKLFELHKEEAEKNGCKQLFLEVIVGNDRAINFYKKLGYEKIYDLSYFSKSDLTILKQIQLDSSTEINKVEFKPFKETISKWDYHINWQNDIDYLEKLTNFSYFLARVNDENVGALAVNENGRISVLIIDKVYRNRKIATTLLQFAASELNLKSFSISIPNNNSLEGFLQKLEFKKEKIAQYEMYKMI</sequence>
<dbReference type="EMBL" id="MDKC01000001">
    <property type="protein sequence ID" value="ODG93867.1"/>
    <property type="molecule type" value="Genomic_DNA"/>
</dbReference>
<feature type="domain" description="N-acetyltransferase" evidence="3">
    <location>
        <begin position="14"/>
        <end position="169"/>
    </location>
</feature>
<dbReference type="Gene3D" id="3.40.630.30">
    <property type="match status" value="2"/>
</dbReference>
<keyword evidence="2" id="KW-0012">Acyltransferase</keyword>
<dbReference type="CDD" id="cd04301">
    <property type="entry name" value="NAT_SF"/>
    <property type="match status" value="1"/>
</dbReference>
<evidence type="ECO:0000313" key="4">
    <source>
        <dbReference type="EMBL" id="ODG93867.1"/>
    </source>
</evidence>
<name>A0ABX2ZZ90_9BACI</name>